<dbReference type="Gene3D" id="3.30.300.20">
    <property type="match status" value="1"/>
</dbReference>
<dbReference type="Proteomes" id="UP000219193">
    <property type="component" value="Unassembled WGS sequence"/>
</dbReference>
<dbReference type="Pfam" id="PF00561">
    <property type="entry name" value="Abhydrolase_1"/>
    <property type="match status" value="1"/>
</dbReference>
<dbReference type="InterPro" id="IPR036102">
    <property type="entry name" value="OsmC/Ohrsf"/>
</dbReference>
<reference evidence="3" key="1">
    <citation type="submission" date="2017-09" db="EMBL/GenBank/DDBJ databases">
        <authorList>
            <person name="Varghese N."/>
            <person name="Submissions S."/>
        </authorList>
    </citation>
    <scope>NUCLEOTIDE SEQUENCE [LARGE SCALE GENOMIC DNA]</scope>
    <source>
        <strain evidence="3">CGMCC 1.12641</strain>
    </source>
</reference>
<name>A0A285XAE4_9FLAO</name>
<feature type="domain" description="AB hydrolase-1" evidence="1">
    <location>
        <begin position="32"/>
        <end position="140"/>
    </location>
</feature>
<dbReference type="Pfam" id="PF02566">
    <property type="entry name" value="OsmC"/>
    <property type="match status" value="1"/>
</dbReference>
<proteinExistence type="predicted"/>
<dbReference type="ESTHER" id="9flao-a0a285xae4">
    <property type="family name" value="Est-OsmC"/>
</dbReference>
<dbReference type="InterPro" id="IPR000073">
    <property type="entry name" value="AB_hydrolase_1"/>
</dbReference>
<dbReference type="PANTHER" id="PTHR39624:SF2">
    <property type="entry name" value="OSMC-LIKE PROTEIN"/>
    <property type="match status" value="1"/>
</dbReference>
<dbReference type="OrthoDB" id="9791538at2"/>
<protein>
    <submittedName>
        <fullName evidence="2">Putative redox protein</fullName>
    </submittedName>
</protein>
<keyword evidence="3" id="KW-1185">Reference proteome</keyword>
<dbReference type="AlphaFoldDB" id="A0A285XAE4"/>
<dbReference type="InterPro" id="IPR015946">
    <property type="entry name" value="KH_dom-like_a/b"/>
</dbReference>
<accession>A0A285XAE4</accession>
<dbReference type="EMBL" id="OCMF01000005">
    <property type="protein sequence ID" value="SOC81409.1"/>
    <property type="molecule type" value="Genomic_DNA"/>
</dbReference>
<dbReference type="InterPro" id="IPR003718">
    <property type="entry name" value="OsmC/Ohr_fam"/>
</dbReference>
<dbReference type="PANTHER" id="PTHR39624">
    <property type="entry name" value="PROTEIN INVOLVED IN RIMO-MEDIATED BETA-METHYLTHIOLATION OF RIBOSOMAL PROTEIN S12 YCAO"/>
    <property type="match status" value="1"/>
</dbReference>
<organism evidence="2 3">
    <name type="scientific">Salinimicrobium sediminis</name>
    <dbReference type="NCBI Taxonomy" id="1343891"/>
    <lineage>
        <taxon>Bacteria</taxon>
        <taxon>Pseudomonadati</taxon>
        <taxon>Bacteroidota</taxon>
        <taxon>Flavobacteriia</taxon>
        <taxon>Flavobacteriales</taxon>
        <taxon>Flavobacteriaceae</taxon>
        <taxon>Salinimicrobium</taxon>
    </lineage>
</organism>
<dbReference type="InterPro" id="IPR029058">
    <property type="entry name" value="AB_hydrolase_fold"/>
</dbReference>
<dbReference type="RefSeq" id="WP_097057190.1">
    <property type="nucleotide sequence ID" value="NZ_OCMF01000005.1"/>
</dbReference>
<evidence type="ECO:0000259" key="1">
    <source>
        <dbReference type="Pfam" id="PF00561"/>
    </source>
</evidence>
<dbReference type="SUPFAM" id="SSF82784">
    <property type="entry name" value="OsmC-like"/>
    <property type="match status" value="1"/>
</dbReference>
<dbReference type="Gene3D" id="3.40.50.1820">
    <property type="entry name" value="alpha/beta hydrolase"/>
    <property type="match status" value="1"/>
</dbReference>
<evidence type="ECO:0000313" key="3">
    <source>
        <dbReference type="Proteomes" id="UP000219193"/>
    </source>
</evidence>
<evidence type="ECO:0000313" key="2">
    <source>
        <dbReference type="EMBL" id="SOC81409.1"/>
    </source>
</evidence>
<dbReference type="SUPFAM" id="SSF53474">
    <property type="entry name" value="alpha/beta-Hydrolases"/>
    <property type="match status" value="1"/>
</dbReference>
<gene>
    <name evidence="2" type="ORF">SAMN06296241_2985</name>
</gene>
<sequence length="405" mass="45059">MNNNKIAFKNSEGIELSGYLELPLNKQPHSFVLFAHCFTCNKNYFAVKNISRALSKNGYGVLRFDFAGLGESDGDFADTTFSGNVEDLMSAAKYLEEKYSAPTLLIGHSLGGAAVIFAAAQLPQVKAVVTIGAPSSPVHVKHLLRSNLEEIREKGVAEVNVGGRNFTIKKDFLEDINTHNLSEFARGLKKAFLFMHSPQDKIVEVSNAEDLYRSVKHPKSFVSLDGADHLLTNKEDSIYAGNLIASWASRYLKIPEDEELVTEYEVAANLGKEGFTTQMRAGRHYFIADEPVSFGGEDLGPSPYDYLSAGLAACTSMTIQMYARRKKWHLENVETHVDHHKIHAEDCENCESSSAKIDHFERVIVLRGNLDEKQQQRLLEIADKCPVHKSLSSKSTIETKLENTL</sequence>